<evidence type="ECO:0000256" key="1">
    <source>
        <dbReference type="ARBA" id="ARBA00001974"/>
    </source>
</evidence>
<evidence type="ECO:0000256" key="18">
    <source>
        <dbReference type="RuleBase" id="RU361177"/>
    </source>
</evidence>
<evidence type="ECO:0000256" key="13">
    <source>
        <dbReference type="ARBA" id="ARBA00045957"/>
    </source>
</evidence>
<keyword evidence="8" id="KW-0521">NADP</keyword>
<dbReference type="EC" id="1.-.-.-" evidence="18"/>
<dbReference type="GO" id="GO:0005789">
    <property type="term" value="C:endoplasmic reticulum membrane"/>
    <property type="evidence" value="ECO:0007669"/>
    <property type="project" value="UniProtKB-SubCell"/>
</dbReference>
<dbReference type="GO" id="GO:0050660">
    <property type="term" value="F:flavin adenine dinucleotide binding"/>
    <property type="evidence" value="ECO:0007669"/>
    <property type="project" value="InterPro"/>
</dbReference>
<dbReference type="GO" id="GO:0050661">
    <property type="term" value="F:NADP binding"/>
    <property type="evidence" value="ECO:0007669"/>
    <property type="project" value="InterPro"/>
</dbReference>
<evidence type="ECO:0000256" key="17">
    <source>
        <dbReference type="ARBA" id="ARBA00049443"/>
    </source>
</evidence>
<dbReference type="GO" id="GO:0004499">
    <property type="term" value="F:N,N-dimethylaniline monooxygenase activity"/>
    <property type="evidence" value="ECO:0007669"/>
    <property type="project" value="InterPro"/>
</dbReference>
<dbReference type="Gene3D" id="3.50.50.60">
    <property type="entry name" value="FAD/NAD(P)-binding domain"/>
    <property type="match status" value="2"/>
</dbReference>
<dbReference type="InterPro" id="IPR020946">
    <property type="entry name" value="Flavin_mOase-like"/>
</dbReference>
<keyword evidence="4 18" id="KW-0285">Flavoprotein</keyword>
<dbReference type="SUPFAM" id="SSF51905">
    <property type="entry name" value="FAD/NAD(P)-binding domain"/>
    <property type="match status" value="4"/>
</dbReference>
<evidence type="ECO:0000313" key="20">
    <source>
        <dbReference type="Proteomes" id="UP000335636"/>
    </source>
</evidence>
<dbReference type="Pfam" id="PF00743">
    <property type="entry name" value="FMO-like"/>
    <property type="match status" value="2"/>
</dbReference>
<comment type="catalytic activity">
    <reaction evidence="16">
        <text>trimethylamine + NADPH + O2 = trimethylamine N-oxide + NADP(+) + H2O</text>
        <dbReference type="Rhea" id="RHEA:31979"/>
        <dbReference type="ChEBI" id="CHEBI:15377"/>
        <dbReference type="ChEBI" id="CHEBI:15379"/>
        <dbReference type="ChEBI" id="CHEBI:15724"/>
        <dbReference type="ChEBI" id="CHEBI:57783"/>
        <dbReference type="ChEBI" id="CHEBI:58349"/>
        <dbReference type="ChEBI" id="CHEBI:58389"/>
        <dbReference type="EC" id="1.14.13.148"/>
    </reaction>
    <physiologicalReaction direction="left-to-right" evidence="16">
        <dbReference type="Rhea" id="RHEA:31980"/>
    </physiologicalReaction>
</comment>
<evidence type="ECO:0000256" key="5">
    <source>
        <dbReference type="ARBA" id="ARBA00022692"/>
    </source>
</evidence>
<evidence type="ECO:0000256" key="6">
    <source>
        <dbReference type="ARBA" id="ARBA00022824"/>
    </source>
</evidence>
<name>A0A5E4AI17_MARMO</name>
<dbReference type="GO" id="GO:0047822">
    <property type="term" value="F:hypotaurine monooxygenase activity"/>
    <property type="evidence" value="ECO:0007669"/>
    <property type="project" value="RHEA"/>
</dbReference>
<dbReference type="FunFam" id="3.50.50.60:FF:000159">
    <property type="entry name" value="Dimethylaniline monooxygenase [N-oxide-forming]"/>
    <property type="match status" value="2"/>
</dbReference>
<evidence type="ECO:0000256" key="15">
    <source>
        <dbReference type="ARBA" id="ARBA00048041"/>
    </source>
</evidence>
<evidence type="ECO:0000256" key="9">
    <source>
        <dbReference type="ARBA" id="ARBA00022989"/>
    </source>
</evidence>
<accession>A0A5E4AI17</accession>
<keyword evidence="7 18" id="KW-0274">FAD</keyword>
<dbReference type="InterPro" id="IPR002253">
    <property type="entry name" value="Flavin_mOase_1"/>
</dbReference>
<gene>
    <name evidence="19" type="ORF">MONAX_5E038822</name>
</gene>
<evidence type="ECO:0000313" key="19">
    <source>
        <dbReference type="EMBL" id="VTJ57027.1"/>
    </source>
</evidence>
<keyword evidence="9" id="KW-1133">Transmembrane helix</keyword>
<dbReference type="PRINTS" id="PR01121">
    <property type="entry name" value="FMOXYGENASE1"/>
</dbReference>
<dbReference type="InterPro" id="IPR000960">
    <property type="entry name" value="Flavin_mOase"/>
</dbReference>
<dbReference type="PRINTS" id="PR00370">
    <property type="entry name" value="FMOXYGENASE"/>
</dbReference>
<comment type="function">
    <text evidence="13">Broad spectrum monooxygenase that catalyzes the oxygenation of a wide variety of nitrogen- and sulfur-containing compounds including xenobiotics. Catalyzes the S-oxygenation of hypotaurine to produce taurine, an organic osmolyte involved in cell volume regulation as well as a variety of cytoprotective and developmental processes. In vitro, catalyzes the N-oxygenation of trimethylamine (TMA) to produce trimethylamine N-oxide (TMAO) and could therefore participate to the detoxification of this compound that is generated by the action of gut microbiota from dietary precursors such as choline, choline containing compounds, betaine or L-carnitine.</text>
</comment>
<reference evidence="19" key="1">
    <citation type="submission" date="2019-04" db="EMBL/GenBank/DDBJ databases">
        <authorList>
            <person name="Alioto T."/>
            <person name="Alioto T."/>
        </authorList>
    </citation>
    <scope>NUCLEOTIDE SEQUENCE [LARGE SCALE GENOMIC DNA]</scope>
</reference>
<evidence type="ECO:0000256" key="4">
    <source>
        <dbReference type="ARBA" id="ARBA00022630"/>
    </source>
</evidence>
<keyword evidence="10 18" id="KW-0560">Oxidoreductase</keyword>
<dbReference type="GO" id="GO:0034899">
    <property type="term" value="F:trimethylamine monooxygenase activity"/>
    <property type="evidence" value="ECO:0007669"/>
    <property type="project" value="UniProtKB-EC"/>
</dbReference>
<organism evidence="19 20">
    <name type="scientific">Marmota monax</name>
    <name type="common">Woodchuck</name>
    <dbReference type="NCBI Taxonomy" id="9995"/>
    <lineage>
        <taxon>Eukaryota</taxon>
        <taxon>Metazoa</taxon>
        <taxon>Chordata</taxon>
        <taxon>Craniata</taxon>
        <taxon>Vertebrata</taxon>
        <taxon>Euteleostomi</taxon>
        <taxon>Mammalia</taxon>
        <taxon>Eutheria</taxon>
        <taxon>Euarchontoglires</taxon>
        <taxon>Glires</taxon>
        <taxon>Rodentia</taxon>
        <taxon>Sciuromorpha</taxon>
        <taxon>Sciuridae</taxon>
        <taxon>Xerinae</taxon>
        <taxon>Marmotini</taxon>
        <taxon>Marmota</taxon>
    </lineage>
</organism>
<proteinExistence type="inferred from homology"/>
<comment type="similarity">
    <text evidence="3 18">Belongs to the FMO family.</text>
</comment>
<sequence>MAKRVAVVGAGVSGLASVKCCLEEGLQPTCFERSEDIGGLWRFTEHVEEGRASLYKSVVSNSSKEMSCYSDFPFPEDYPNYVPNSHFLQYLKMYANQFNLLECIQFKTTVCSVTKRPDFAVSGQWEVVTLHEGKQSSATFDAVMVCTGYLTTPYLPLDSFPGIHTFKGQYFHSRQYKYPDMFKDKRVLVVGMGNSGTDIAVEASHLAKKVFLSTTGGAWVMSRVSDSGNPWDMVFTTRFQNMFRNALPTPIVSWLLARKMNSWFDHVNYGLAPDDRVQLKEPVINDDLPGCIITGKVQIKPSIKEVKENSVLFSNTPKEEPVDIIVFATGYTFAFPFLDESVVKVEGGQASLYKYVFPAHLQKPTLAVIGLIKPFGSMIPTGEVQARWVVQVLKGLHTLPSPSVRIEEVEERKQNKPSGFGLHYCKALQSDYIEYIDELLTYINAKPNLFSLLLTDPRLALAIFFGPCSPYQFRLTGPGKWQGARNTILTQWDRTLKATKTRTREGERHTLAVRLGASAPCNEGSLSTSSLEEALLDLPPTPWPRELQSDDFGGLWKFTEDSKDGMTRVYRTLVTNVCKEMSCYSDFPFQEDYPNFMRHEKFWDYLQEFVERFDLLKYIRFKTTVCSVTKRPDFSETGQWDVVTETEGKQDRAVFDAVMVCTGHFLSPHLPLESFPGIHNFKGQILHSQEYKSPEGFQGKRVLVIGLGNTGGDIAVELGRTAAQVLLSTRTGTWVISRSSDRGYPFNMMITRRCYTFINQLLPPCFINWIQERQMSKRLNHEIYGLSITKGKKKKFIVNDELPTCILCGLVTMKTGVKGFTETSAIFEDGTVEADIDIVIFTTGYIFSFPFLEEPLQSLCRKKIFLHKWVFPSSLERATLAIIGLISLKGSILSGTELQARWATRVFKGLCKIPPPQKLMAEVTKKEELIQRGVIADATQDKLDYILYLDELAACIGAKPSLLLLLLRDPRLAWEVFFGPCTPYQYRLVGPGRWEGARNAILTQWDRTLKPLKTRVPPDTPKPASTSHCWRAWGGPVLLASLLLIYKSSLSKWMQDRLSPQLGLCFGCAPWSSWAGRLASSVAALRGGD</sequence>
<evidence type="ECO:0000256" key="11">
    <source>
        <dbReference type="ARBA" id="ARBA00023033"/>
    </source>
</evidence>
<keyword evidence="11 18" id="KW-0503">Monooxygenase</keyword>
<evidence type="ECO:0000256" key="12">
    <source>
        <dbReference type="ARBA" id="ARBA00023136"/>
    </source>
</evidence>
<dbReference type="Proteomes" id="UP000335636">
    <property type="component" value="Unassembled WGS sequence"/>
</dbReference>
<keyword evidence="20" id="KW-1185">Reference proteome</keyword>
<dbReference type="InterPro" id="IPR050346">
    <property type="entry name" value="FMO-like"/>
</dbReference>
<evidence type="ECO:0000256" key="8">
    <source>
        <dbReference type="ARBA" id="ARBA00022857"/>
    </source>
</evidence>
<comment type="caution">
    <text evidence="19">The sequence shown here is derived from an EMBL/GenBank/DDBJ whole genome shotgun (WGS) entry which is preliminary data.</text>
</comment>
<comment type="catalytic activity">
    <reaction evidence="14">
        <text>hypotaurine + NADH + O2 + H(+) = taurine + NAD(+) + H2O</text>
        <dbReference type="Rhea" id="RHEA:74111"/>
        <dbReference type="ChEBI" id="CHEBI:15377"/>
        <dbReference type="ChEBI" id="CHEBI:15378"/>
        <dbReference type="ChEBI" id="CHEBI:15379"/>
        <dbReference type="ChEBI" id="CHEBI:57540"/>
        <dbReference type="ChEBI" id="CHEBI:57853"/>
        <dbReference type="ChEBI" id="CHEBI:57945"/>
        <dbReference type="ChEBI" id="CHEBI:507393"/>
        <dbReference type="EC" id="1.14.13.8"/>
    </reaction>
    <physiologicalReaction direction="left-to-right" evidence="14">
        <dbReference type="Rhea" id="RHEA:74112"/>
    </physiologicalReaction>
</comment>
<evidence type="ECO:0000256" key="3">
    <source>
        <dbReference type="ARBA" id="ARBA00009183"/>
    </source>
</evidence>
<keyword evidence="6" id="KW-0256">Endoplasmic reticulum</keyword>
<evidence type="ECO:0000256" key="7">
    <source>
        <dbReference type="ARBA" id="ARBA00022827"/>
    </source>
</evidence>
<comment type="cofactor">
    <cofactor evidence="1 18">
        <name>FAD</name>
        <dbReference type="ChEBI" id="CHEBI:57692"/>
    </cofactor>
</comment>
<comment type="catalytic activity">
    <reaction evidence="17">
        <text>N,N-dimethylaniline + NADPH + O2 + H(+) = N,N-dimethylaniline N-oxide + NADP(+) + H2O</text>
        <dbReference type="Rhea" id="RHEA:24468"/>
        <dbReference type="ChEBI" id="CHEBI:15377"/>
        <dbReference type="ChEBI" id="CHEBI:15378"/>
        <dbReference type="ChEBI" id="CHEBI:15379"/>
        <dbReference type="ChEBI" id="CHEBI:16269"/>
        <dbReference type="ChEBI" id="CHEBI:17735"/>
        <dbReference type="ChEBI" id="CHEBI:57783"/>
        <dbReference type="ChEBI" id="CHEBI:58349"/>
        <dbReference type="EC" id="1.14.13.8"/>
    </reaction>
    <physiologicalReaction direction="left-to-right" evidence="17">
        <dbReference type="Rhea" id="RHEA:24469"/>
    </physiologicalReaction>
</comment>
<protein>
    <recommendedName>
        <fullName evidence="18">Flavin-containing monooxygenase</fullName>
        <ecNumber evidence="18">1.-.-.-</ecNumber>
    </recommendedName>
</protein>
<evidence type="ECO:0000256" key="16">
    <source>
        <dbReference type="ARBA" id="ARBA00048088"/>
    </source>
</evidence>
<evidence type="ECO:0000256" key="14">
    <source>
        <dbReference type="ARBA" id="ARBA00047338"/>
    </source>
</evidence>
<evidence type="ECO:0000256" key="10">
    <source>
        <dbReference type="ARBA" id="ARBA00023002"/>
    </source>
</evidence>
<dbReference type="PANTHER" id="PTHR23023">
    <property type="entry name" value="DIMETHYLANILINE MONOOXYGENASE"/>
    <property type="match status" value="1"/>
</dbReference>
<comment type="subcellular location">
    <subcellularLocation>
        <location evidence="2">Endoplasmic reticulum membrane</location>
        <topology evidence="2">Single-pass membrane protein</topology>
    </subcellularLocation>
</comment>
<keyword evidence="5" id="KW-0812">Transmembrane</keyword>
<keyword evidence="12" id="KW-0472">Membrane</keyword>
<comment type="catalytic activity">
    <reaction evidence="15">
        <text>hypotaurine + NADPH + O2 + H(+) = taurine + NADP(+) + H2O</text>
        <dbReference type="Rhea" id="RHEA:69819"/>
        <dbReference type="ChEBI" id="CHEBI:15377"/>
        <dbReference type="ChEBI" id="CHEBI:15378"/>
        <dbReference type="ChEBI" id="CHEBI:15379"/>
        <dbReference type="ChEBI" id="CHEBI:57783"/>
        <dbReference type="ChEBI" id="CHEBI:57853"/>
        <dbReference type="ChEBI" id="CHEBI:58349"/>
        <dbReference type="ChEBI" id="CHEBI:507393"/>
        <dbReference type="EC" id="1.14.13.8"/>
    </reaction>
    <physiologicalReaction direction="left-to-right" evidence="15">
        <dbReference type="Rhea" id="RHEA:69820"/>
    </physiologicalReaction>
</comment>
<dbReference type="InterPro" id="IPR036188">
    <property type="entry name" value="FAD/NAD-bd_sf"/>
</dbReference>
<dbReference type="EMBL" id="CABDUW010000073">
    <property type="protein sequence ID" value="VTJ57027.1"/>
    <property type="molecule type" value="Genomic_DNA"/>
</dbReference>
<evidence type="ECO:0000256" key="2">
    <source>
        <dbReference type="ARBA" id="ARBA00004389"/>
    </source>
</evidence>
<dbReference type="AlphaFoldDB" id="A0A5E4AI17"/>